<name>A0A2K3E5R2_CHLRE</name>
<dbReference type="Gramene" id="PNW88104">
    <property type="protein sequence ID" value="PNW88104"/>
    <property type="gene ID" value="CHLRE_01g014300v5"/>
</dbReference>
<feature type="region of interest" description="Disordered" evidence="2">
    <location>
        <begin position="929"/>
        <end position="960"/>
    </location>
</feature>
<keyword evidence="3" id="KW-0732">Signal</keyword>
<gene>
    <name evidence="4" type="ORF">CHLRE_01g014300v5</name>
</gene>
<evidence type="ECO:0000256" key="2">
    <source>
        <dbReference type="SAM" id="MobiDB-lite"/>
    </source>
</evidence>
<feature type="region of interest" description="Disordered" evidence="2">
    <location>
        <begin position="798"/>
        <end position="839"/>
    </location>
</feature>
<feature type="compositionally biased region" description="Basic residues" evidence="2">
    <location>
        <begin position="592"/>
        <end position="610"/>
    </location>
</feature>
<feature type="region of interest" description="Disordered" evidence="2">
    <location>
        <begin position="1165"/>
        <end position="1255"/>
    </location>
</feature>
<dbReference type="GeneID" id="5715085"/>
<evidence type="ECO:0000256" key="3">
    <source>
        <dbReference type="SAM" id="SignalP"/>
    </source>
</evidence>
<evidence type="ECO:0000313" key="5">
    <source>
        <dbReference type="Proteomes" id="UP000006906"/>
    </source>
</evidence>
<evidence type="ECO:0000256" key="1">
    <source>
        <dbReference type="SAM" id="Coils"/>
    </source>
</evidence>
<sequence length="1255" mass="128733">MANVPIVAASAAALTASLAGLAGLAQSLAGRSKAEQGRARPVRAVGGGGDEFDDENVNLAESASVWLARRGSSQVLEPQASSYGELELLADGEFVYFRKDTEVLTAIPPYRVLQLQPLQLAKGRPDAVPSAPLEPNSVWLVLRKKQEVVFMLLGSDHERHVLEADPQAPNGVTLGGGNVRKRGRWTITPQGLACVAWPQHLLPLQALTVQLVDARAVGSVKAAMARKLNELANILDGEAHHRAVAETRSQQLELELRRVKDEVASQVAELRAQLDAAVRGRHVAEREVASLQGQKADEAVRAKMAQARAAQAEFEAQQAAANVKGLQQQIQGMLAGHAEELRTLQNELQFAREANDALKRAMGEQVMALQGALELRDARILELEEENERMDTVLQVIQAQLGHGGGVGAVEGFGAAVEQAQVACEAAGAGTRSTAEHEGEGTYASAAGGSTSEPAKSEEAQTGQPPLWKALLDSTGGISLTALKESLEVSRRSNLQEPRHADAHGASEAAPEAEAQPVIVEERTEVDSTEPSAGPSVPEAPADLGHPTDADGSESAGPRAWPFTLSPDRSFSLTEGGVRQRSRPHVGLVARGRVRCQRQRRRRQRRRQRIHGGSGPSSCRDTQAASAASNSSSPGKQLQRQHSAAELEFGGAAVVTLDSLRRRMRALAAEYDRCAVLTQSLRESLPWRSTGADAVDGSAGVLAAAAAAASGAGLEPVPEAASEAPDSERCRANINGTGSQRSAALEDVTSPTLAASSGRTSWQASDREEQEDGPGRKRSRKSFGCRLEGVLGSAEAAGSTAAEAANQGGRSNVTAGPHREGVAGPAQGPSASGPRATGSNVQRITQKLLAGAGTAAAEAGTIAASRGPRLDSHAVADSVTSSTATLAGSPHSSSAAVSGATDPCVSASVSEQLSTPFASASVARASGQPVVPLHSSGSDSGAGLEPAAEGDTTVSPPGFTVHYTPWSASVSEEAQVPMPAGSDDSAEEQEGATSTARRISNSLGAAAASRSGTAELPASSSSDSPSGLESDSLSPLPAEDPSGLRAQANGAALIGAAKPAANGRGGTGVGVGRFVPELKLEGTRGHADAGVYESMEMCCLGSTRAFPTARNAAGALTARQVSHSRQASFGAYAAFTAAHDQLTPPLLSPAGATVGPGTAAVDAEASARSPLVEDAQARGASAVAASTPKGVSTPPSGGAALDDDAVHCDDQEPSPPPPGGMLLGTLEQLRGGGGPGTTGKRAALAALEEDDEEEL</sequence>
<dbReference type="KEGG" id="cre:CHLRE_01g014300v5"/>
<feature type="compositionally biased region" description="Polar residues" evidence="2">
    <location>
        <begin position="749"/>
        <end position="764"/>
    </location>
</feature>
<feature type="coiled-coil region" evidence="1">
    <location>
        <begin position="242"/>
        <end position="269"/>
    </location>
</feature>
<feature type="compositionally biased region" description="Low complexity" evidence="2">
    <location>
        <begin position="1014"/>
        <end position="1037"/>
    </location>
</feature>
<feature type="region of interest" description="Disordered" evidence="2">
    <location>
        <begin position="431"/>
        <end position="464"/>
    </location>
</feature>
<feature type="compositionally biased region" description="Low complexity" evidence="2">
    <location>
        <begin position="624"/>
        <end position="633"/>
    </location>
</feature>
<dbReference type="ExpressionAtlas" id="A0A2K3E5R2">
    <property type="expression patterns" value="baseline"/>
</dbReference>
<feature type="coiled-coil region" evidence="1">
    <location>
        <begin position="302"/>
        <end position="400"/>
    </location>
</feature>
<accession>A0A2K3E5R2</accession>
<feature type="region of interest" description="Disordered" evidence="2">
    <location>
        <begin position="733"/>
        <end position="783"/>
    </location>
</feature>
<feature type="compositionally biased region" description="Low complexity" evidence="2">
    <location>
        <begin position="506"/>
        <end position="515"/>
    </location>
</feature>
<keyword evidence="1" id="KW-0175">Coiled coil</keyword>
<organism evidence="4 5">
    <name type="scientific">Chlamydomonas reinhardtii</name>
    <name type="common">Chlamydomonas smithii</name>
    <dbReference type="NCBI Taxonomy" id="3055"/>
    <lineage>
        <taxon>Eukaryota</taxon>
        <taxon>Viridiplantae</taxon>
        <taxon>Chlorophyta</taxon>
        <taxon>core chlorophytes</taxon>
        <taxon>Chlorophyceae</taxon>
        <taxon>CS clade</taxon>
        <taxon>Chlamydomonadales</taxon>
        <taxon>Chlamydomonadaceae</taxon>
        <taxon>Chlamydomonas</taxon>
    </lineage>
</organism>
<dbReference type="InParanoid" id="A0A2K3E5R2"/>
<protein>
    <submittedName>
        <fullName evidence="4">Uncharacterized protein</fullName>
    </submittedName>
</protein>
<reference evidence="4 5" key="1">
    <citation type="journal article" date="2007" name="Science">
        <title>The Chlamydomonas genome reveals the evolution of key animal and plant functions.</title>
        <authorList>
            <person name="Merchant S.S."/>
            <person name="Prochnik S.E."/>
            <person name="Vallon O."/>
            <person name="Harris E.H."/>
            <person name="Karpowicz S.J."/>
            <person name="Witman G.B."/>
            <person name="Terry A."/>
            <person name="Salamov A."/>
            <person name="Fritz-Laylin L.K."/>
            <person name="Marechal-Drouard L."/>
            <person name="Marshall W.F."/>
            <person name="Qu L.H."/>
            <person name="Nelson D.R."/>
            <person name="Sanderfoot A.A."/>
            <person name="Spalding M.H."/>
            <person name="Kapitonov V.V."/>
            <person name="Ren Q."/>
            <person name="Ferris P."/>
            <person name="Lindquist E."/>
            <person name="Shapiro H."/>
            <person name="Lucas S.M."/>
            <person name="Grimwood J."/>
            <person name="Schmutz J."/>
            <person name="Cardol P."/>
            <person name="Cerutti H."/>
            <person name="Chanfreau G."/>
            <person name="Chen C.L."/>
            <person name="Cognat V."/>
            <person name="Croft M.T."/>
            <person name="Dent R."/>
            <person name="Dutcher S."/>
            <person name="Fernandez E."/>
            <person name="Fukuzawa H."/>
            <person name="Gonzalez-Ballester D."/>
            <person name="Gonzalez-Halphen D."/>
            <person name="Hallmann A."/>
            <person name="Hanikenne M."/>
            <person name="Hippler M."/>
            <person name="Inwood W."/>
            <person name="Jabbari K."/>
            <person name="Kalanon M."/>
            <person name="Kuras R."/>
            <person name="Lefebvre P.A."/>
            <person name="Lemaire S.D."/>
            <person name="Lobanov A.V."/>
            <person name="Lohr M."/>
            <person name="Manuell A."/>
            <person name="Meier I."/>
            <person name="Mets L."/>
            <person name="Mittag M."/>
            <person name="Mittelmeier T."/>
            <person name="Moroney J.V."/>
            <person name="Moseley J."/>
            <person name="Napoli C."/>
            <person name="Nedelcu A.M."/>
            <person name="Niyogi K."/>
            <person name="Novoselov S.V."/>
            <person name="Paulsen I.T."/>
            <person name="Pazour G."/>
            <person name="Purton S."/>
            <person name="Ral J.P."/>
            <person name="Riano-Pachon D.M."/>
            <person name="Riekhof W."/>
            <person name="Rymarquis L."/>
            <person name="Schroda M."/>
            <person name="Stern D."/>
            <person name="Umen J."/>
            <person name="Willows R."/>
            <person name="Wilson N."/>
            <person name="Zimmer S.L."/>
            <person name="Allmer J."/>
            <person name="Balk J."/>
            <person name="Bisova K."/>
            <person name="Chen C.J."/>
            <person name="Elias M."/>
            <person name="Gendler K."/>
            <person name="Hauser C."/>
            <person name="Lamb M.R."/>
            <person name="Ledford H."/>
            <person name="Long J.C."/>
            <person name="Minagawa J."/>
            <person name="Page M.D."/>
            <person name="Pan J."/>
            <person name="Pootakham W."/>
            <person name="Roje S."/>
            <person name="Rose A."/>
            <person name="Stahlberg E."/>
            <person name="Terauchi A.M."/>
            <person name="Yang P."/>
            <person name="Ball S."/>
            <person name="Bowler C."/>
            <person name="Dieckmann C.L."/>
            <person name="Gladyshev V.N."/>
            <person name="Green P."/>
            <person name="Jorgensen R."/>
            <person name="Mayfield S."/>
            <person name="Mueller-Roeber B."/>
            <person name="Rajamani S."/>
            <person name="Sayre R.T."/>
            <person name="Brokstein P."/>
            <person name="Dubchak I."/>
            <person name="Goodstein D."/>
            <person name="Hornick L."/>
            <person name="Huang Y.W."/>
            <person name="Jhaveri J."/>
            <person name="Luo Y."/>
            <person name="Martinez D."/>
            <person name="Ngau W.C."/>
            <person name="Otillar B."/>
            <person name="Poliakov A."/>
            <person name="Porter A."/>
            <person name="Szajkowski L."/>
            <person name="Werner G."/>
            <person name="Zhou K."/>
            <person name="Grigoriev I.V."/>
            <person name="Rokhsar D.S."/>
            <person name="Grossman A.R."/>
        </authorList>
    </citation>
    <scope>NUCLEOTIDE SEQUENCE [LARGE SCALE GENOMIC DNA]</scope>
    <source>
        <strain evidence="5">CC-503</strain>
    </source>
</reference>
<dbReference type="AlphaFoldDB" id="A0A2K3E5R2"/>
<dbReference type="RefSeq" id="XP_042928282.1">
    <property type="nucleotide sequence ID" value="XM_043058367.1"/>
</dbReference>
<feature type="compositionally biased region" description="Polar residues" evidence="2">
    <location>
        <begin position="991"/>
        <end position="1003"/>
    </location>
</feature>
<feature type="compositionally biased region" description="Polar residues" evidence="2">
    <location>
        <begin position="448"/>
        <end position="464"/>
    </location>
</feature>
<feature type="region of interest" description="Disordered" evidence="2">
    <location>
        <begin position="491"/>
        <end position="643"/>
    </location>
</feature>
<feature type="chain" id="PRO_5014398570" evidence="3">
    <location>
        <begin position="30"/>
        <end position="1255"/>
    </location>
</feature>
<keyword evidence="5" id="KW-1185">Reference proteome</keyword>
<dbReference type="EMBL" id="CM008962">
    <property type="protein sequence ID" value="PNW88104.1"/>
    <property type="molecule type" value="Genomic_DNA"/>
</dbReference>
<dbReference type="Proteomes" id="UP000006906">
    <property type="component" value="Chromosome 1"/>
</dbReference>
<evidence type="ECO:0000313" key="4">
    <source>
        <dbReference type="EMBL" id="PNW88104.1"/>
    </source>
</evidence>
<feature type="region of interest" description="Disordered" evidence="2">
    <location>
        <begin position="972"/>
        <end position="1044"/>
    </location>
</feature>
<dbReference type="OrthoDB" id="544410at2759"/>
<feature type="signal peptide" evidence="3">
    <location>
        <begin position="1"/>
        <end position="29"/>
    </location>
</feature>
<proteinExistence type="predicted"/>